<protein>
    <submittedName>
        <fullName evidence="2">Uncharacterized protein</fullName>
    </submittedName>
</protein>
<feature type="region of interest" description="Disordered" evidence="1">
    <location>
        <begin position="105"/>
        <end position="126"/>
    </location>
</feature>
<evidence type="ECO:0000256" key="1">
    <source>
        <dbReference type="SAM" id="MobiDB-lite"/>
    </source>
</evidence>
<sequence>MRWIAQTFCVPVLLKQPEKLNTAYWRATRKLRLKTLRQDSKKPMPDRTGFKKVDYAQWYGAYSTVERLANALHIAHQQDVRERANQRDGGDINQCRCETVTLRQVPHHQRNGDAAQTTGEVKHAAG</sequence>
<reference evidence="2 3" key="1">
    <citation type="submission" date="2018-06" db="EMBL/GenBank/DDBJ databases">
        <authorList>
            <consortium name="Pathogen Informatics"/>
            <person name="Doyle S."/>
        </authorList>
    </citation>
    <scope>NUCLEOTIDE SEQUENCE [LARGE SCALE GENOMIC DNA]</scope>
    <source>
        <strain evidence="2 3">NCTC8622</strain>
    </source>
</reference>
<name>A0A376TYV7_ECOLX</name>
<dbReference type="AlphaFoldDB" id="A0A376TYV7"/>
<proteinExistence type="predicted"/>
<evidence type="ECO:0000313" key="3">
    <source>
        <dbReference type="Proteomes" id="UP000254079"/>
    </source>
</evidence>
<dbReference type="Proteomes" id="UP000254079">
    <property type="component" value="Unassembled WGS sequence"/>
</dbReference>
<gene>
    <name evidence="2" type="ORF">NCTC8622_01142</name>
</gene>
<accession>A0A376TYV7</accession>
<organism evidence="2 3">
    <name type="scientific">Escherichia coli</name>
    <dbReference type="NCBI Taxonomy" id="562"/>
    <lineage>
        <taxon>Bacteria</taxon>
        <taxon>Pseudomonadati</taxon>
        <taxon>Pseudomonadota</taxon>
        <taxon>Gammaproteobacteria</taxon>
        <taxon>Enterobacterales</taxon>
        <taxon>Enterobacteriaceae</taxon>
        <taxon>Escherichia</taxon>
    </lineage>
</organism>
<dbReference type="EMBL" id="UGCP01000002">
    <property type="protein sequence ID" value="STI82185.1"/>
    <property type="molecule type" value="Genomic_DNA"/>
</dbReference>
<evidence type="ECO:0000313" key="2">
    <source>
        <dbReference type="EMBL" id="STI82185.1"/>
    </source>
</evidence>